<comment type="caution">
    <text evidence="1">The sequence shown here is derived from an EMBL/GenBank/DDBJ whole genome shotgun (WGS) entry which is preliminary data.</text>
</comment>
<name>A0ABP6YUJ5_9ACTN</name>
<reference evidence="2" key="1">
    <citation type="journal article" date="2019" name="Int. J. Syst. Evol. Microbiol.">
        <title>The Global Catalogue of Microorganisms (GCM) 10K type strain sequencing project: providing services to taxonomists for standard genome sequencing and annotation.</title>
        <authorList>
            <consortium name="The Broad Institute Genomics Platform"/>
            <consortium name="The Broad Institute Genome Sequencing Center for Infectious Disease"/>
            <person name="Wu L."/>
            <person name="Ma J."/>
        </authorList>
    </citation>
    <scope>NUCLEOTIDE SEQUENCE [LARGE SCALE GENOMIC DNA]</scope>
    <source>
        <strain evidence="2">JCM 17656</strain>
    </source>
</reference>
<dbReference type="EMBL" id="BAABCE010000025">
    <property type="protein sequence ID" value="GAA3589042.1"/>
    <property type="molecule type" value="Genomic_DNA"/>
</dbReference>
<evidence type="ECO:0000313" key="2">
    <source>
        <dbReference type="Proteomes" id="UP001500707"/>
    </source>
</evidence>
<gene>
    <name evidence="1" type="ORF">GCM10022295_83260</name>
</gene>
<organism evidence="1 2">
    <name type="scientific">Streptomyces osmaniensis</name>
    <dbReference type="NCBI Taxonomy" id="593134"/>
    <lineage>
        <taxon>Bacteria</taxon>
        <taxon>Bacillati</taxon>
        <taxon>Actinomycetota</taxon>
        <taxon>Actinomycetes</taxon>
        <taxon>Kitasatosporales</taxon>
        <taxon>Streptomycetaceae</taxon>
        <taxon>Streptomyces</taxon>
    </lineage>
</organism>
<sequence>MVLGANLRRDTSVVLLTWIAEVAAEPLALEQTDRRVEWETNTWSLGAADEDRSSLSVAEVVDAFERTAAAVRERIRDLGFPGVATFYVWHDEQAGQLRCSTGSVPPDALPFSGPYVASEDLGPIVEGFLTDDEPGFIAWSELDDAPGLSEQTEAELEITPLDVWVSSVGASH</sequence>
<protein>
    <submittedName>
        <fullName evidence="1">Uncharacterized protein</fullName>
    </submittedName>
</protein>
<accession>A0ABP6YUJ5</accession>
<proteinExistence type="predicted"/>
<evidence type="ECO:0000313" key="1">
    <source>
        <dbReference type="EMBL" id="GAA3589042.1"/>
    </source>
</evidence>
<keyword evidence="2" id="KW-1185">Reference proteome</keyword>
<dbReference type="Proteomes" id="UP001500707">
    <property type="component" value="Unassembled WGS sequence"/>
</dbReference>